<dbReference type="PANTHER" id="PTHR11106:SF27">
    <property type="entry name" value="MACRO DOMAIN-CONTAINING PROTEIN"/>
    <property type="match status" value="1"/>
</dbReference>
<sequence>MRLRVFKGDITDSKAAGIIISAGTTLLGGGAVAAAVHRKGGISLTAACRSLQGCRQGEAKITYGYKLPARYVIHAVGPFWRGGTENEAALLVSACEAALRLARENTLLHLAVSLISVEDKRFPLQKAVALLAPAVLRGGAFAEQIDFVCADAAACAAVVRQLTLLLLQAWHRGRTTAETVAALALLLTAEPLPEPSRFAANMKAINPVIRAASREAEDWNFMTLNVLADSILQVYEESN</sequence>
<dbReference type="STRING" id="1111454.HMPREF1250_1296"/>
<comment type="caution">
    <text evidence="2">The sequence shown here is derived from an EMBL/GenBank/DDBJ whole genome shotgun (WGS) entry which is preliminary data.</text>
</comment>
<dbReference type="SMART" id="SM00506">
    <property type="entry name" value="A1pp"/>
    <property type="match status" value="1"/>
</dbReference>
<evidence type="ECO:0000313" key="3">
    <source>
        <dbReference type="Proteomes" id="UP000017090"/>
    </source>
</evidence>
<dbReference type="OrthoDB" id="6194521at2"/>
<keyword evidence="3" id="KW-1185">Reference proteome</keyword>
<dbReference type="EMBL" id="AWXA01000004">
    <property type="protein sequence ID" value="ERT62472.1"/>
    <property type="molecule type" value="Genomic_DNA"/>
</dbReference>
<evidence type="ECO:0000313" key="2">
    <source>
        <dbReference type="EMBL" id="ERT62472.1"/>
    </source>
</evidence>
<accession>U7USQ2</accession>
<dbReference type="RefSeq" id="WP_023052646.1">
    <property type="nucleotide sequence ID" value="NZ_AWXA01000004.1"/>
</dbReference>
<reference evidence="2 3" key="1">
    <citation type="submission" date="2013-09" db="EMBL/GenBank/DDBJ databases">
        <authorList>
            <person name="Durkin A.S."/>
            <person name="Haft D.R."/>
            <person name="McCorrison J."/>
            <person name="Torralba M."/>
            <person name="Gillis M."/>
            <person name="Haft D.H."/>
            <person name="Methe B."/>
            <person name="Sutton G."/>
            <person name="Nelson K.E."/>
        </authorList>
    </citation>
    <scope>NUCLEOTIDE SEQUENCE [LARGE SCALE GENOMIC DNA]</scope>
    <source>
        <strain evidence="2 3">BV3C16-1</strain>
    </source>
</reference>
<dbReference type="Pfam" id="PF01661">
    <property type="entry name" value="Macro"/>
    <property type="match status" value="1"/>
</dbReference>
<dbReference type="InterPro" id="IPR043472">
    <property type="entry name" value="Macro_dom-like"/>
</dbReference>
<dbReference type="PROSITE" id="PS51154">
    <property type="entry name" value="MACRO"/>
    <property type="match status" value="1"/>
</dbReference>
<dbReference type="Proteomes" id="UP000017090">
    <property type="component" value="Unassembled WGS sequence"/>
</dbReference>
<dbReference type="AlphaFoldDB" id="U7USQ2"/>
<evidence type="ECO:0000259" key="1">
    <source>
        <dbReference type="PROSITE" id="PS51154"/>
    </source>
</evidence>
<dbReference type="PANTHER" id="PTHR11106">
    <property type="entry name" value="GANGLIOSIDE INDUCED DIFFERENTIATION ASSOCIATED PROTEIN 2-RELATED"/>
    <property type="match status" value="1"/>
</dbReference>
<gene>
    <name evidence="2" type="ORF">HMPREF1250_1296</name>
</gene>
<protein>
    <submittedName>
        <fullName evidence="2">Macro domain protein</fullName>
    </submittedName>
</protein>
<dbReference type="InterPro" id="IPR002589">
    <property type="entry name" value="Macro_dom"/>
</dbReference>
<name>U7USQ2_9FIRM</name>
<dbReference type="Gene3D" id="3.40.220.10">
    <property type="entry name" value="Leucine Aminopeptidase, subunit E, domain 1"/>
    <property type="match status" value="1"/>
</dbReference>
<feature type="domain" description="Macro" evidence="1">
    <location>
        <begin position="1"/>
        <end position="149"/>
    </location>
</feature>
<proteinExistence type="predicted"/>
<dbReference type="SUPFAM" id="SSF52949">
    <property type="entry name" value="Macro domain-like"/>
    <property type="match status" value="1"/>
</dbReference>
<dbReference type="PATRIC" id="fig|1111454.3.peg.121"/>
<organism evidence="2 3">
    <name type="scientific">Megasphaera vaginalis</name>
    <name type="common">ex Srinivasan et al. 2021</name>
    <dbReference type="NCBI Taxonomy" id="1111454"/>
    <lineage>
        <taxon>Bacteria</taxon>
        <taxon>Bacillati</taxon>
        <taxon>Bacillota</taxon>
        <taxon>Negativicutes</taxon>
        <taxon>Veillonellales</taxon>
        <taxon>Veillonellaceae</taxon>
        <taxon>Megasphaera</taxon>
    </lineage>
</organism>
<dbReference type="eggNOG" id="COG2110">
    <property type="taxonomic scope" value="Bacteria"/>
</dbReference>